<dbReference type="EMBL" id="JANVFS010000022">
    <property type="protein sequence ID" value="KAJ4475308.1"/>
    <property type="molecule type" value="Genomic_DNA"/>
</dbReference>
<accession>A0A9W9DLH5</accession>
<sequence>MPAFRSDRPNRRYHPYPRPVEFDSNVIALSIIFGLALIKFFRTQYKNVIFSGTSCNASVIGSPLSLLDLAGNTTKKTSTNHLYDLYSKESRTATQSFRLSLSI</sequence>
<proteinExistence type="predicted"/>
<reference evidence="2" key="1">
    <citation type="submission" date="2022-08" db="EMBL/GenBank/DDBJ databases">
        <authorList>
            <consortium name="DOE Joint Genome Institute"/>
            <person name="Min B."/>
            <person name="Riley R."/>
            <person name="Sierra-Patev S."/>
            <person name="Naranjo-Ortiz M."/>
            <person name="Looney B."/>
            <person name="Konkel Z."/>
            <person name="Slot J.C."/>
            <person name="Sakamoto Y."/>
            <person name="Steenwyk J.L."/>
            <person name="Rokas A."/>
            <person name="Carro J."/>
            <person name="Camarero S."/>
            <person name="Ferreira P."/>
            <person name="Molpeceres G."/>
            <person name="Ruiz-Duenas F.J."/>
            <person name="Serrano A."/>
            <person name="Henrissat B."/>
            <person name="Drula E."/>
            <person name="Hughes K.W."/>
            <person name="Mata J.L."/>
            <person name="Ishikawa N.K."/>
            <person name="Vargas-Isla R."/>
            <person name="Ushijima S."/>
            <person name="Smith C.A."/>
            <person name="Ahrendt S."/>
            <person name="Andreopoulos W."/>
            <person name="He G."/>
            <person name="Labutti K."/>
            <person name="Lipzen A."/>
            <person name="Ng V."/>
            <person name="Sandor L."/>
            <person name="Barry K."/>
            <person name="Martinez A.T."/>
            <person name="Xiao Y."/>
            <person name="Gibbons J.G."/>
            <person name="Terashima K."/>
            <person name="Hibbett D.S."/>
            <person name="Grigoriev I.V."/>
        </authorList>
    </citation>
    <scope>NUCLEOTIDE SEQUENCE</scope>
    <source>
        <strain evidence="2">Sp2 HRB7682 ss15</strain>
    </source>
</reference>
<gene>
    <name evidence="2" type="ORF">C8J55DRAFT_562281</name>
</gene>
<keyword evidence="1" id="KW-1133">Transmembrane helix</keyword>
<protein>
    <submittedName>
        <fullName evidence="2">Uncharacterized protein</fullName>
    </submittedName>
</protein>
<evidence type="ECO:0000313" key="2">
    <source>
        <dbReference type="EMBL" id="KAJ4475308.1"/>
    </source>
</evidence>
<name>A0A9W9DLH5_9AGAR</name>
<keyword evidence="1" id="KW-0812">Transmembrane</keyword>
<dbReference type="Proteomes" id="UP001150238">
    <property type="component" value="Unassembled WGS sequence"/>
</dbReference>
<feature type="transmembrane region" description="Helical" evidence="1">
    <location>
        <begin position="22"/>
        <end position="41"/>
    </location>
</feature>
<keyword evidence="1" id="KW-0472">Membrane</keyword>
<comment type="caution">
    <text evidence="2">The sequence shown here is derived from an EMBL/GenBank/DDBJ whole genome shotgun (WGS) entry which is preliminary data.</text>
</comment>
<dbReference type="AlphaFoldDB" id="A0A9W9DLH5"/>
<reference evidence="2" key="2">
    <citation type="journal article" date="2023" name="Proc. Natl. Acad. Sci. U.S.A.">
        <title>A global phylogenomic analysis of the shiitake genus Lentinula.</title>
        <authorList>
            <person name="Sierra-Patev S."/>
            <person name="Min B."/>
            <person name="Naranjo-Ortiz M."/>
            <person name="Looney B."/>
            <person name="Konkel Z."/>
            <person name="Slot J.C."/>
            <person name="Sakamoto Y."/>
            <person name="Steenwyk J.L."/>
            <person name="Rokas A."/>
            <person name="Carro J."/>
            <person name="Camarero S."/>
            <person name="Ferreira P."/>
            <person name="Molpeceres G."/>
            <person name="Ruiz-Duenas F.J."/>
            <person name="Serrano A."/>
            <person name="Henrissat B."/>
            <person name="Drula E."/>
            <person name="Hughes K.W."/>
            <person name="Mata J.L."/>
            <person name="Ishikawa N.K."/>
            <person name="Vargas-Isla R."/>
            <person name="Ushijima S."/>
            <person name="Smith C.A."/>
            <person name="Donoghue J."/>
            <person name="Ahrendt S."/>
            <person name="Andreopoulos W."/>
            <person name="He G."/>
            <person name="LaButti K."/>
            <person name="Lipzen A."/>
            <person name="Ng V."/>
            <person name="Riley R."/>
            <person name="Sandor L."/>
            <person name="Barry K."/>
            <person name="Martinez A.T."/>
            <person name="Xiao Y."/>
            <person name="Gibbons J.G."/>
            <person name="Terashima K."/>
            <person name="Grigoriev I.V."/>
            <person name="Hibbett D."/>
        </authorList>
    </citation>
    <scope>NUCLEOTIDE SEQUENCE</scope>
    <source>
        <strain evidence="2">Sp2 HRB7682 ss15</strain>
    </source>
</reference>
<organism evidence="2 3">
    <name type="scientific">Lentinula lateritia</name>
    <dbReference type="NCBI Taxonomy" id="40482"/>
    <lineage>
        <taxon>Eukaryota</taxon>
        <taxon>Fungi</taxon>
        <taxon>Dikarya</taxon>
        <taxon>Basidiomycota</taxon>
        <taxon>Agaricomycotina</taxon>
        <taxon>Agaricomycetes</taxon>
        <taxon>Agaricomycetidae</taxon>
        <taxon>Agaricales</taxon>
        <taxon>Marasmiineae</taxon>
        <taxon>Omphalotaceae</taxon>
        <taxon>Lentinula</taxon>
    </lineage>
</organism>
<evidence type="ECO:0000256" key="1">
    <source>
        <dbReference type="SAM" id="Phobius"/>
    </source>
</evidence>
<evidence type="ECO:0000313" key="3">
    <source>
        <dbReference type="Proteomes" id="UP001150238"/>
    </source>
</evidence>